<dbReference type="SUPFAM" id="SSF55729">
    <property type="entry name" value="Acyl-CoA N-acyltransferases (Nat)"/>
    <property type="match status" value="1"/>
</dbReference>
<dbReference type="RefSeq" id="WP_005505267.1">
    <property type="nucleotide sequence ID" value="NZ_ADAQ01000013.1"/>
</dbReference>
<dbReference type="PANTHER" id="PTHR31438:SF1">
    <property type="entry name" value="LYSINE N-ACYLTRANSFERASE C17G9.06C-RELATED"/>
    <property type="match status" value="1"/>
</dbReference>
<comment type="pathway">
    <text evidence="1">Siderophore biosynthesis.</text>
</comment>
<evidence type="ECO:0000259" key="3">
    <source>
        <dbReference type="PROSITE" id="PS51186"/>
    </source>
</evidence>
<dbReference type="GO" id="GO:0019290">
    <property type="term" value="P:siderophore biosynthetic process"/>
    <property type="evidence" value="ECO:0007669"/>
    <property type="project" value="InterPro"/>
</dbReference>
<comment type="caution">
    <text evidence="4">The sequence shown here is derived from an EMBL/GenBank/DDBJ whole genome shotgun (WGS) entry which is preliminary data.</text>
</comment>
<dbReference type="AlphaFoldDB" id="D0IA90"/>
<dbReference type="Pfam" id="PF13523">
    <property type="entry name" value="Acetyltransf_8"/>
    <property type="match status" value="1"/>
</dbReference>
<dbReference type="InterPro" id="IPR019432">
    <property type="entry name" value="Acyltransferase_MbtK/IucB-like"/>
</dbReference>
<keyword evidence="2" id="KW-0046">Antibiotic resistance</keyword>
<organism evidence="4 5">
    <name type="scientific">Grimontia hollisae CIP 101886</name>
    <dbReference type="NCBI Taxonomy" id="675812"/>
    <lineage>
        <taxon>Bacteria</taxon>
        <taxon>Pseudomonadati</taxon>
        <taxon>Pseudomonadota</taxon>
        <taxon>Gammaproteobacteria</taxon>
        <taxon>Vibrionales</taxon>
        <taxon>Vibrionaceae</taxon>
        <taxon>Grimontia</taxon>
    </lineage>
</organism>
<dbReference type="InterPro" id="IPR016181">
    <property type="entry name" value="Acyl_CoA_acyltransferase"/>
</dbReference>
<keyword evidence="5" id="KW-1185">Reference proteome</keyword>
<dbReference type="InterPro" id="IPR000182">
    <property type="entry name" value="GNAT_dom"/>
</dbReference>
<reference evidence="4 5" key="1">
    <citation type="submission" date="2009-10" db="EMBL/GenBank/DDBJ databases">
        <authorList>
            <consortium name="Los Alamos National Laboratory (LANL)"/>
            <consortium name="National Microbial Pathogen Data Resource (NMPDR)"/>
            <person name="Saunders E.H."/>
            <person name="Munk A.C."/>
            <person name="Tapia R."/>
            <person name="Green L."/>
            <person name="Rogers Y."/>
            <person name="Detter J.C."/>
            <person name="Bruce D."/>
            <person name="Brettin T.S."/>
            <person name="Colwell R.R."/>
            <person name="Huq A."/>
            <person name="Grim C.J."/>
            <person name="Hasan N.A."/>
            <person name="Bartels D."/>
            <person name="Vonstein V."/>
        </authorList>
    </citation>
    <scope>NUCLEOTIDE SEQUENCE [LARGE SCALE GENOMIC DNA]</scope>
    <source>
        <strain evidence="4 5">CIP 101886</strain>
    </source>
</reference>
<dbReference type="Proteomes" id="UP000003604">
    <property type="component" value="Unassembled WGS sequence"/>
</dbReference>
<dbReference type="PANTHER" id="PTHR31438">
    <property type="entry name" value="LYSINE N-ACYLTRANSFERASE C17G9.06C-RELATED"/>
    <property type="match status" value="1"/>
</dbReference>
<dbReference type="SMART" id="SM01006">
    <property type="entry name" value="AlcB"/>
    <property type="match status" value="1"/>
</dbReference>
<dbReference type="PROSITE" id="PS51186">
    <property type="entry name" value="GNAT"/>
    <property type="match status" value="1"/>
</dbReference>
<proteinExistence type="predicted"/>
<evidence type="ECO:0000313" key="5">
    <source>
        <dbReference type="Proteomes" id="UP000003604"/>
    </source>
</evidence>
<dbReference type="GeneID" id="58897563"/>
<name>D0IA90_GRIHO</name>
<protein>
    <submittedName>
        <fullName evidence="4">Aerobactin siderophore biosynthesis protein iucB</fullName>
    </submittedName>
</protein>
<accession>D0IA90</accession>
<dbReference type="Gene3D" id="3.40.630.30">
    <property type="match status" value="1"/>
</dbReference>
<sequence>MSDCQLSLSPTTDKHHLDDIFPLLEPEMLIAAGEKNSGDSLASALDHYFCVNPKSPAVQLPRERWNSHIAPSHWLYMFLDDVLTRSQFYQLPATGLCHMPTDRYPALPVQSTKQSGFHPKRPASPKGYVYQRTDPLNGITVSYRLFEPEKDMPRFTRWMNCPRVADFWEQAWSEEALLDYINGRLSDPHTLPLIGEFDGQPFGYIEAYWVSEDRLAPYYDSQPFDRGIHVLVGEEAFRGERYFNMWMRAITHYLFLDDCRTMRVVLEPRYDNTRLFNRIKSVGYKQKFLFDFPHKRAALMMTSRYAFFREQW</sequence>
<gene>
    <name evidence="4" type="ORF">VHA_002667</name>
</gene>
<evidence type="ECO:0000313" key="4">
    <source>
        <dbReference type="EMBL" id="EEY70808.1"/>
    </source>
</evidence>
<dbReference type="EMBL" id="ADAQ01000013">
    <property type="protein sequence ID" value="EEY70808.1"/>
    <property type="molecule type" value="Genomic_DNA"/>
</dbReference>
<evidence type="ECO:0000256" key="1">
    <source>
        <dbReference type="ARBA" id="ARBA00004924"/>
    </source>
</evidence>
<dbReference type="eggNOG" id="COG1670">
    <property type="taxonomic scope" value="Bacteria"/>
</dbReference>
<feature type="domain" description="N-acetyltransferase" evidence="3">
    <location>
        <begin position="141"/>
        <end position="306"/>
    </location>
</feature>
<dbReference type="GO" id="GO:0046677">
    <property type="term" value="P:response to antibiotic"/>
    <property type="evidence" value="ECO:0007669"/>
    <property type="project" value="UniProtKB-KW"/>
</dbReference>
<dbReference type="GO" id="GO:0016410">
    <property type="term" value="F:N-acyltransferase activity"/>
    <property type="evidence" value="ECO:0007669"/>
    <property type="project" value="TreeGrafter"/>
</dbReference>
<evidence type="ECO:0000256" key="2">
    <source>
        <dbReference type="ARBA" id="ARBA00023251"/>
    </source>
</evidence>